<dbReference type="InterPro" id="IPR005754">
    <property type="entry name" value="Sortase"/>
</dbReference>
<dbReference type="Gene3D" id="2.40.260.10">
    <property type="entry name" value="Sortase"/>
    <property type="match status" value="1"/>
</dbReference>
<sequence length="241" mass="27344">MNHQQLPYRDGHLVVIYDTRIIENHYKKNDFKKKIGYFCLILYLVSLSLIAQPIIAVKNYHQSPKTTVSTAKNISENQKQTNNFNLADWLNKKGITSIPDNNFSLIIPQIDINTKVIPLVDLADENATQKALKTGVVQAKGSSSPGQLGTIYIFGHSTDSPWHIKLYNAIFYPLKDVEEGSEIIIIYEGNPFIYQVEEKKIISANDLQYLTNPSEKEKLILLTCWPPGTTLKRLLIVAIRT</sequence>
<organism evidence="3 4">
    <name type="scientific">Candidatus Shapirobacteria bacterium CG09_land_8_20_14_0_10_38_17</name>
    <dbReference type="NCBI Taxonomy" id="1974884"/>
    <lineage>
        <taxon>Bacteria</taxon>
        <taxon>Candidatus Shapironibacteriota</taxon>
    </lineage>
</organism>
<evidence type="ECO:0000256" key="1">
    <source>
        <dbReference type="ARBA" id="ARBA00022801"/>
    </source>
</evidence>
<evidence type="ECO:0008006" key="5">
    <source>
        <dbReference type="Google" id="ProtNLM"/>
    </source>
</evidence>
<dbReference type="AlphaFoldDB" id="A0A2H0WR38"/>
<feature type="transmembrane region" description="Helical" evidence="2">
    <location>
        <begin position="35"/>
        <end position="55"/>
    </location>
</feature>
<keyword evidence="2" id="KW-1133">Transmembrane helix</keyword>
<keyword evidence="2" id="KW-0472">Membrane</keyword>
<name>A0A2H0WR38_9BACT</name>
<comment type="caution">
    <text evidence="3">The sequence shown here is derived from an EMBL/GenBank/DDBJ whole genome shotgun (WGS) entry which is preliminary data.</text>
</comment>
<proteinExistence type="predicted"/>
<dbReference type="EMBL" id="PEZH01000026">
    <property type="protein sequence ID" value="PIS15142.1"/>
    <property type="molecule type" value="Genomic_DNA"/>
</dbReference>
<dbReference type="InterPro" id="IPR023365">
    <property type="entry name" value="Sortase_dom-sf"/>
</dbReference>
<keyword evidence="1" id="KW-0378">Hydrolase</keyword>
<dbReference type="GO" id="GO:0016787">
    <property type="term" value="F:hydrolase activity"/>
    <property type="evidence" value="ECO:0007669"/>
    <property type="project" value="UniProtKB-KW"/>
</dbReference>
<dbReference type="Pfam" id="PF04203">
    <property type="entry name" value="Sortase"/>
    <property type="match status" value="1"/>
</dbReference>
<dbReference type="NCBIfam" id="TIGR01076">
    <property type="entry name" value="sortase_fam"/>
    <property type="match status" value="1"/>
</dbReference>
<evidence type="ECO:0000256" key="2">
    <source>
        <dbReference type="SAM" id="Phobius"/>
    </source>
</evidence>
<evidence type="ECO:0000313" key="3">
    <source>
        <dbReference type="EMBL" id="PIS15142.1"/>
    </source>
</evidence>
<evidence type="ECO:0000313" key="4">
    <source>
        <dbReference type="Proteomes" id="UP000231282"/>
    </source>
</evidence>
<dbReference type="SUPFAM" id="SSF63817">
    <property type="entry name" value="Sortase"/>
    <property type="match status" value="1"/>
</dbReference>
<reference evidence="4" key="1">
    <citation type="submission" date="2017-09" db="EMBL/GenBank/DDBJ databases">
        <title>Depth-based differentiation of microbial function through sediment-hosted aquifers and enrichment of novel symbionts in the deep terrestrial subsurface.</title>
        <authorList>
            <person name="Probst A.J."/>
            <person name="Ladd B."/>
            <person name="Jarett J.K."/>
            <person name="Geller-Mcgrath D.E."/>
            <person name="Sieber C.M.K."/>
            <person name="Emerson J.B."/>
            <person name="Anantharaman K."/>
            <person name="Thomas B.C."/>
            <person name="Malmstrom R."/>
            <person name="Stieglmeier M."/>
            <person name="Klingl A."/>
            <person name="Woyke T."/>
            <person name="Ryan C.M."/>
            <person name="Banfield J.F."/>
        </authorList>
    </citation>
    <scope>NUCLEOTIDE SEQUENCE [LARGE SCALE GENOMIC DNA]</scope>
</reference>
<protein>
    <recommendedName>
        <fullName evidence="5">Sortase</fullName>
    </recommendedName>
</protein>
<gene>
    <name evidence="3" type="ORF">COT63_01530</name>
</gene>
<dbReference type="Proteomes" id="UP000231282">
    <property type="component" value="Unassembled WGS sequence"/>
</dbReference>
<accession>A0A2H0WR38</accession>
<keyword evidence="2" id="KW-0812">Transmembrane</keyword>